<dbReference type="Pfam" id="PF00466">
    <property type="entry name" value="Ribosomal_L10"/>
    <property type="match status" value="1"/>
</dbReference>
<feature type="transmembrane region" description="Helical" evidence="7">
    <location>
        <begin position="673"/>
        <end position="695"/>
    </location>
</feature>
<evidence type="ECO:0000256" key="3">
    <source>
        <dbReference type="ARBA" id="ARBA00022771"/>
    </source>
</evidence>
<keyword evidence="7" id="KW-1133">Transmembrane helix</keyword>
<feature type="compositionally biased region" description="Polar residues" evidence="6">
    <location>
        <begin position="318"/>
        <end position="338"/>
    </location>
</feature>
<dbReference type="InterPro" id="IPR043141">
    <property type="entry name" value="Ribosomal_uL10-like_sf"/>
</dbReference>
<dbReference type="PROSITE" id="PS50011">
    <property type="entry name" value="PROTEIN_KINASE_DOM"/>
    <property type="match status" value="1"/>
</dbReference>
<comment type="caution">
    <text evidence="11">The sequence shown here is derived from an EMBL/GenBank/DDBJ whole genome shotgun (WGS) entry which is preliminary data.</text>
</comment>
<dbReference type="SUPFAM" id="SSF56112">
    <property type="entry name" value="Protein kinase-like (PK-like)"/>
    <property type="match status" value="1"/>
</dbReference>
<feature type="domain" description="Protein kinase" evidence="8">
    <location>
        <begin position="30"/>
        <end position="343"/>
    </location>
</feature>
<comment type="similarity">
    <text evidence="1">Belongs to the universal ribosomal protein uL10 family.</text>
</comment>
<evidence type="ECO:0000313" key="12">
    <source>
        <dbReference type="Proteomes" id="UP000734854"/>
    </source>
</evidence>
<feature type="transmembrane region" description="Helical" evidence="7">
    <location>
        <begin position="529"/>
        <end position="559"/>
    </location>
</feature>
<proteinExistence type="inferred from homology"/>
<evidence type="ECO:0000256" key="4">
    <source>
        <dbReference type="ARBA" id="ARBA00022833"/>
    </source>
</evidence>
<keyword evidence="7" id="KW-0472">Membrane</keyword>
<evidence type="ECO:0000256" key="7">
    <source>
        <dbReference type="SAM" id="Phobius"/>
    </source>
</evidence>
<dbReference type="Pfam" id="PF00069">
    <property type="entry name" value="Pkinase"/>
    <property type="match status" value="1"/>
</dbReference>
<keyword evidence="12" id="KW-1185">Reference proteome</keyword>
<keyword evidence="7" id="KW-0812">Transmembrane</keyword>
<feature type="region of interest" description="Disordered" evidence="6">
    <location>
        <begin position="232"/>
        <end position="279"/>
    </location>
</feature>
<dbReference type="PANTHER" id="PTHR47527:SF3">
    <property type="entry name" value="RING_FYVE_PHD ZINC FINGER SUPERFAMILY PROTEIN"/>
    <property type="match status" value="1"/>
</dbReference>
<dbReference type="AlphaFoldDB" id="A0A8J5LRW4"/>
<evidence type="ECO:0000256" key="6">
    <source>
        <dbReference type="SAM" id="MobiDB-lite"/>
    </source>
</evidence>
<dbReference type="InterPro" id="IPR011009">
    <property type="entry name" value="Kinase-like_dom_sf"/>
</dbReference>
<organism evidence="11 12">
    <name type="scientific">Zingiber officinale</name>
    <name type="common">Ginger</name>
    <name type="synonym">Amomum zingiber</name>
    <dbReference type="NCBI Taxonomy" id="94328"/>
    <lineage>
        <taxon>Eukaryota</taxon>
        <taxon>Viridiplantae</taxon>
        <taxon>Streptophyta</taxon>
        <taxon>Embryophyta</taxon>
        <taxon>Tracheophyta</taxon>
        <taxon>Spermatophyta</taxon>
        <taxon>Magnoliopsida</taxon>
        <taxon>Liliopsida</taxon>
        <taxon>Zingiberales</taxon>
        <taxon>Zingiberaceae</taxon>
        <taxon>Zingiber</taxon>
    </lineage>
</organism>
<dbReference type="InterPro" id="IPR008271">
    <property type="entry name" value="Ser/Thr_kinase_AS"/>
</dbReference>
<feature type="transmembrane region" description="Helical" evidence="7">
    <location>
        <begin position="565"/>
        <end position="584"/>
    </location>
</feature>
<feature type="domain" description="PHD-type" evidence="9">
    <location>
        <begin position="449"/>
        <end position="501"/>
    </location>
</feature>
<evidence type="ECO:0000256" key="2">
    <source>
        <dbReference type="ARBA" id="ARBA00022723"/>
    </source>
</evidence>
<dbReference type="GO" id="GO:0004672">
    <property type="term" value="F:protein kinase activity"/>
    <property type="evidence" value="ECO:0007669"/>
    <property type="project" value="InterPro"/>
</dbReference>
<evidence type="ECO:0000256" key="5">
    <source>
        <dbReference type="PROSITE-ProRule" id="PRU00175"/>
    </source>
</evidence>
<keyword evidence="3 5" id="KW-0863">Zinc-finger</keyword>
<reference evidence="11 12" key="1">
    <citation type="submission" date="2020-08" db="EMBL/GenBank/DDBJ databases">
        <title>Plant Genome Project.</title>
        <authorList>
            <person name="Zhang R.-G."/>
        </authorList>
    </citation>
    <scope>NUCLEOTIDE SEQUENCE [LARGE SCALE GENOMIC DNA]</scope>
    <source>
        <tissue evidence="11">Rhizome</tissue>
    </source>
</reference>
<dbReference type="GO" id="GO:0005524">
    <property type="term" value="F:ATP binding"/>
    <property type="evidence" value="ECO:0007669"/>
    <property type="project" value="InterPro"/>
</dbReference>
<dbReference type="InterPro" id="IPR000719">
    <property type="entry name" value="Prot_kinase_dom"/>
</dbReference>
<evidence type="ECO:0000256" key="1">
    <source>
        <dbReference type="ARBA" id="ARBA00008889"/>
    </source>
</evidence>
<dbReference type="Gene3D" id="1.10.510.10">
    <property type="entry name" value="Transferase(Phosphotransferase) domain 1"/>
    <property type="match status" value="1"/>
</dbReference>
<dbReference type="PANTHER" id="PTHR47527">
    <property type="entry name" value="RING/FYVE/PHD ZINC FINGER SUPERFAMILY PROTEIN"/>
    <property type="match status" value="1"/>
</dbReference>
<dbReference type="PROSITE" id="PS50089">
    <property type="entry name" value="ZF_RING_2"/>
    <property type="match status" value="1"/>
</dbReference>
<feature type="compositionally biased region" description="Polar residues" evidence="6">
    <location>
        <begin position="261"/>
        <end position="279"/>
    </location>
</feature>
<dbReference type="PROSITE" id="PS00108">
    <property type="entry name" value="PROTEIN_KINASE_ST"/>
    <property type="match status" value="1"/>
</dbReference>
<dbReference type="Proteomes" id="UP000734854">
    <property type="component" value="Unassembled WGS sequence"/>
</dbReference>
<gene>
    <name evidence="11" type="ORF">ZIOFF_001223</name>
</gene>
<evidence type="ECO:0000259" key="10">
    <source>
        <dbReference type="PROSITE" id="PS50089"/>
    </source>
</evidence>
<protein>
    <submittedName>
        <fullName evidence="11">Uncharacterized protein</fullName>
    </submittedName>
</protein>
<dbReference type="InterPro" id="IPR019787">
    <property type="entry name" value="Znf_PHD-finger"/>
</dbReference>
<dbReference type="SMART" id="SM00249">
    <property type="entry name" value="PHD"/>
    <property type="match status" value="1"/>
</dbReference>
<dbReference type="InterPro" id="IPR001965">
    <property type="entry name" value="Znf_PHD"/>
</dbReference>
<feature type="compositionally biased region" description="Polar residues" evidence="6">
    <location>
        <begin position="232"/>
        <end position="243"/>
    </location>
</feature>
<dbReference type="InterPro" id="IPR001790">
    <property type="entry name" value="Ribosomal_uL10"/>
</dbReference>
<keyword evidence="4" id="KW-0862">Zinc</keyword>
<dbReference type="EMBL" id="JACMSC010000001">
    <property type="protein sequence ID" value="KAG6536174.1"/>
    <property type="molecule type" value="Genomic_DNA"/>
</dbReference>
<keyword evidence="2" id="KW-0479">Metal-binding</keyword>
<dbReference type="Gene3D" id="3.30.70.1730">
    <property type="match status" value="1"/>
</dbReference>
<dbReference type="GO" id="GO:0008270">
    <property type="term" value="F:zinc ion binding"/>
    <property type="evidence" value="ECO:0007669"/>
    <property type="project" value="UniProtKB-KW"/>
</dbReference>
<dbReference type="PROSITE" id="PS50016">
    <property type="entry name" value="ZF_PHD_2"/>
    <property type="match status" value="1"/>
</dbReference>
<sequence>MVVKLSKAKKKVRYDKKLCSLLDEYGKVLITVADNVGSNQLQSIRRGLRGDSVILMGKNTLIRRCIRFHTEKTGNKDFLNLLPLLVDDEGVPPTTLREVSLLRMLSINPHQDQNKEGQTILYLVFEYMDTDLKKYIRSFRQSHEMMPPMTVKILMYQLCKGISFCHGHGVLHRDLKPHNLLMDRKTMMLKVRILDSVMLSPFPSRNTRTRTYLITYACGLILQMEMSKETNVHSSVHSSQQLPVSVGAKSESRGAIASGASRISQDKSPMPTSSGGFHNSSTISHVPVLAYAAPNLNSRDKALPLAHNGLNARPSGPSYLTQDQAKNPPQKIPTISSMQSPSVVAVSRFSQPNKLLDHTSIRSEGIAGANASQSSHQMKNQEIKSSTVQAGQGGLHITHQPTQGLAFFHAPSLYTNHNEIGKSVQRILQSKVLDHPNWIPPSSGYMNASLNCQICKNVISDTESLLVCDACEKGNHLKCLQSYGSKDIPKAEWHCPSCLASSNGKTLPPKYGRNRTTRRDALSEDPDNIFFYQMAILCSANNTSVAVALCLLLLILWGFCNDHPISAFLTLFVLALSPSALFVIKPLGKAQRPSQSFADKKAATGSEVASLESEGSEYQLTSKAPCMGTELSEKDEENSIFDDENLIEVSLPDGHFLAHDETKALLNLEPLPLFIRGSFVLLCFLHWICCVFTNLKYSRVEIDEVRFEWVECMLDYI</sequence>
<dbReference type="SUPFAM" id="SSF57903">
    <property type="entry name" value="FYVE/PHD zinc finger"/>
    <property type="match status" value="1"/>
</dbReference>
<dbReference type="InterPro" id="IPR001841">
    <property type="entry name" value="Znf_RING"/>
</dbReference>
<dbReference type="Gene3D" id="3.30.40.10">
    <property type="entry name" value="Zinc/RING finger domain, C3HC4 (zinc finger)"/>
    <property type="match status" value="1"/>
</dbReference>
<feature type="domain" description="RING-type" evidence="10">
    <location>
        <begin position="452"/>
        <end position="498"/>
    </location>
</feature>
<evidence type="ECO:0000313" key="11">
    <source>
        <dbReference type="EMBL" id="KAG6536174.1"/>
    </source>
</evidence>
<accession>A0A8J5LRW4</accession>
<dbReference type="InterPro" id="IPR013083">
    <property type="entry name" value="Znf_RING/FYVE/PHD"/>
</dbReference>
<dbReference type="InterPro" id="IPR011011">
    <property type="entry name" value="Znf_FYVE_PHD"/>
</dbReference>
<evidence type="ECO:0000259" key="9">
    <source>
        <dbReference type="PROSITE" id="PS50016"/>
    </source>
</evidence>
<dbReference type="Pfam" id="PF00628">
    <property type="entry name" value="PHD"/>
    <property type="match status" value="1"/>
</dbReference>
<dbReference type="SUPFAM" id="SSF160369">
    <property type="entry name" value="Ribosomal protein L10-like"/>
    <property type="match status" value="1"/>
</dbReference>
<dbReference type="SMART" id="SM00220">
    <property type="entry name" value="S_TKc"/>
    <property type="match status" value="1"/>
</dbReference>
<feature type="region of interest" description="Disordered" evidence="6">
    <location>
        <begin position="306"/>
        <end position="338"/>
    </location>
</feature>
<evidence type="ECO:0000259" key="8">
    <source>
        <dbReference type="PROSITE" id="PS50011"/>
    </source>
</evidence>
<name>A0A8J5LRW4_ZINOF</name>